<sequence length="220" mass="25195">MSWKFGALLAVNAYIIACSTCNLVYASPIERRLIEYRLKAFSGIPKSADLEEYVREWQQKLKLSYPDESAERVRAKFIFSKPLSNSELVRFAGTYGLEILEAEFSTFDPQREKIYGSGYYNLSARYGENLQARLAYFEELHLKRLAKRDSKIRNLEEENYLRGNGFAYFSVVAYANAGAIVGAVDAAEVRFIPFSNHVSEAEYIKYLEIQDNLNRDSAGR</sequence>
<dbReference type="EMBL" id="CP063845">
    <property type="protein sequence ID" value="UFP92796.1"/>
    <property type="molecule type" value="Genomic_DNA"/>
</dbReference>
<organism evidence="1 2">
    <name type="scientific">Gloeobacter morelensis MG652769</name>
    <dbReference type="NCBI Taxonomy" id="2781736"/>
    <lineage>
        <taxon>Bacteria</taxon>
        <taxon>Bacillati</taxon>
        <taxon>Cyanobacteriota</taxon>
        <taxon>Cyanophyceae</taxon>
        <taxon>Gloeobacterales</taxon>
        <taxon>Gloeobacteraceae</taxon>
        <taxon>Gloeobacter</taxon>
        <taxon>Gloeobacter morelensis</taxon>
    </lineage>
</organism>
<keyword evidence="2" id="KW-1185">Reference proteome</keyword>
<accession>A0ABY3PGP7</accession>
<evidence type="ECO:0000313" key="2">
    <source>
        <dbReference type="Proteomes" id="UP001054846"/>
    </source>
</evidence>
<proteinExistence type="predicted"/>
<gene>
    <name evidence="1" type="ORF">ISF26_13255</name>
</gene>
<protein>
    <submittedName>
        <fullName evidence="1">Uncharacterized protein</fullName>
    </submittedName>
</protein>
<dbReference type="Proteomes" id="UP001054846">
    <property type="component" value="Chromosome"/>
</dbReference>
<evidence type="ECO:0000313" key="1">
    <source>
        <dbReference type="EMBL" id="UFP92796.1"/>
    </source>
</evidence>
<name>A0ABY3PGP7_9CYAN</name>
<dbReference type="RefSeq" id="WP_230839791.1">
    <property type="nucleotide sequence ID" value="NZ_CP063845.1"/>
</dbReference>
<reference evidence="1 2" key="1">
    <citation type="journal article" date="2021" name="Genome Biol. Evol.">
        <title>Complete Genome Sequencing of a Novel Gloeobacter Species from a Waterfall Cave in Mexico.</title>
        <authorList>
            <person name="Saw J.H."/>
            <person name="Cardona T."/>
            <person name="Montejano G."/>
        </authorList>
    </citation>
    <scope>NUCLEOTIDE SEQUENCE [LARGE SCALE GENOMIC DNA]</scope>
    <source>
        <strain evidence="1">MG652769</strain>
    </source>
</reference>